<evidence type="ECO:0000256" key="1">
    <source>
        <dbReference type="ARBA" id="ARBA00004418"/>
    </source>
</evidence>
<evidence type="ECO:0000256" key="3">
    <source>
        <dbReference type="ARBA" id="ARBA00022448"/>
    </source>
</evidence>
<keyword evidence="4 6" id="KW-0732">Signal</keyword>
<feature type="signal peptide" evidence="6">
    <location>
        <begin position="1"/>
        <end position="22"/>
    </location>
</feature>
<dbReference type="InterPro" id="IPR006059">
    <property type="entry name" value="SBP"/>
</dbReference>
<keyword evidence="8" id="KW-1185">Reference proteome</keyword>
<evidence type="ECO:0000313" key="8">
    <source>
        <dbReference type="Proteomes" id="UP001149009"/>
    </source>
</evidence>
<accession>A0A9X3B7D4</accession>
<evidence type="ECO:0000256" key="5">
    <source>
        <dbReference type="ARBA" id="ARBA00022764"/>
    </source>
</evidence>
<dbReference type="EMBL" id="JAODNV010000016">
    <property type="protein sequence ID" value="MCT8991522.1"/>
    <property type="molecule type" value="Genomic_DNA"/>
</dbReference>
<reference evidence="7" key="1">
    <citation type="submission" date="2022-08" db="EMBL/GenBank/DDBJ databases">
        <title>Chelativorans sichuanense sp. nov., a paraffin oil-degrading bacterium isolated from a mixture of oil-based drill cuttings and paddy soil.</title>
        <authorList>
            <person name="Yu J."/>
            <person name="Liu H."/>
            <person name="Chen Q."/>
        </authorList>
    </citation>
    <scope>NUCLEOTIDE SEQUENCE</scope>
    <source>
        <strain evidence="7">SCAU 2101</strain>
    </source>
</reference>
<evidence type="ECO:0000256" key="2">
    <source>
        <dbReference type="ARBA" id="ARBA00008520"/>
    </source>
</evidence>
<dbReference type="CDD" id="cd14750">
    <property type="entry name" value="PBP2_TMBP"/>
    <property type="match status" value="1"/>
</dbReference>
<keyword evidence="3" id="KW-0813">Transport</keyword>
<dbReference type="Proteomes" id="UP001149009">
    <property type="component" value="Unassembled WGS sequence"/>
</dbReference>
<evidence type="ECO:0000256" key="4">
    <source>
        <dbReference type="ARBA" id="ARBA00022729"/>
    </source>
</evidence>
<dbReference type="SUPFAM" id="SSF53850">
    <property type="entry name" value="Periplasmic binding protein-like II"/>
    <property type="match status" value="1"/>
</dbReference>
<organism evidence="7 8">
    <name type="scientific">Chelativorans petroleitrophicus</name>
    <dbReference type="NCBI Taxonomy" id="2975484"/>
    <lineage>
        <taxon>Bacteria</taxon>
        <taxon>Pseudomonadati</taxon>
        <taxon>Pseudomonadota</taxon>
        <taxon>Alphaproteobacteria</taxon>
        <taxon>Hyphomicrobiales</taxon>
        <taxon>Phyllobacteriaceae</taxon>
        <taxon>Chelativorans</taxon>
    </lineage>
</organism>
<dbReference type="RefSeq" id="WP_261516449.1">
    <property type="nucleotide sequence ID" value="NZ_JAODNV010000016.1"/>
</dbReference>
<dbReference type="AlphaFoldDB" id="A0A9X3B7D4"/>
<dbReference type="Gene3D" id="3.40.190.10">
    <property type="entry name" value="Periplasmic binding protein-like II"/>
    <property type="match status" value="2"/>
</dbReference>
<dbReference type="Pfam" id="PF01547">
    <property type="entry name" value="SBP_bac_1"/>
    <property type="match status" value="1"/>
</dbReference>
<evidence type="ECO:0000256" key="6">
    <source>
        <dbReference type="SAM" id="SignalP"/>
    </source>
</evidence>
<feature type="chain" id="PRO_5040720410" evidence="6">
    <location>
        <begin position="23"/>
        <end position="416"/>
    </location>
</feature>
<name>A0A9X3B7D4_9HYPH</name>
<proteinExistence type="inferred from homology"/>
<evidence type="ECO:0000313" key="7">
    <source>
        <dbReference type="EMBL" id="MCT8991522.1"/>
    </source>
</evidence>
<comment type="subcellular location">
    <subcellularLocation>
        <location evidence="1">Periplasm</location>
    </subcellularLocation>
</comment>
<dbReference type="PROSITE" id="PS51257">
    <property type="entry name" value="PROKAR_LIPOPROTEIN"/>
    <property type="match status" value="1"/>
</dbReference>
<dbReference type="PANTHER" id="PTHR43649:SF34">
    <property type="entry name" value="ABC TRANSPORTER PERIPLASMIC-BINDING PROTEIN YCJN-RELATED"/>
    <property type="match status" value="1"/>
</dbReference>
<dbReference type="PANTHER" id="PTHR43649">
    <property type="entry name" value="ARABINOSE-BINDING PROTEIN-RELATED"/>
    <property type="match status" value="1"/>
</dbReference>
<comment type="caution">
    <text evidence="7">The sequence shown here is derived from an EMBL/GenBank/DDBJ whole genome shotgun (WGS) entry which is preliminary data.</text>
</comment>
<dbReference type="InterPro" id="IPR050490">
    <property type="entry name" value="Bact_solute-bd_prot1"/>
</dbReference>
<sequence>MKKYMAAAAALAVSLSCSGALAETNLRVFISSQGHPDVVRGFIEDYMEQNPDVNVEIELGGATSELQAQYLNTVMSARDSSLDVLILDVIRPAQFAAAGWITPMDDYVEDKQALLDSYLPAYAEANQVDGKLVALPAYADAMFLYYRKDLLEKYNREVPTTWTELQETAKIILEGENNPNLEGLSFQGAAIEGAVSTFLLPYWSMGHNLTENGEFAFNRQGAIDAFNLWRSMVETGVTKPNVAEIATDDTRRNFQAGNAVFAVLWAYGWAHFQNDEDSQVKGKVAVAKLPAVEGGEPVSCLGGWEWAVSAYSKNQEEAVKLVKYLASPEVSKKRAIEASNLPVTPDLYTDPDVLKAVPWLDQALPVVQTARSRPVSPRYNEISEIIRTTFNGVMAGAMTPEEGAAQMESRLRRVMR</sequence>
<keyword evidence="5" id="KW-0574">Periplasm</keyword>
<protein>
    <submittedName>
        <fullName evidence="7">ABC transporter substrate-binding protein</fullName>
    </submittedName>
</protein>
<comment type="similarity">
    <text evidence="2">Belongs to the bacterial solute-binding protein 1 family.</text>
</comment>
<dbReference type="GO" id="GO:0042597">
    <property type="term" value="C:periplasmic space"/>
    <property type="evidence" value="ECO:0007669"/>
    <property type="project" value="UniProtKB-SubCell"/>
</dbReference>
<gene>
    <name evidence="7" type="ORF">NYR54_14665</name>
</gene>